<comment type="caution">
    <text evidence="2">The sequence shown here is derived from an EMBL/GenBank/DDBJ whole genome shotgun (WGS) entry which is preliminary data.</text>
</comment>
<evidence type="ECO:0000313" key="3">
    <source>
        <dbReference type="EMBL" id="CAL6063726.1"/>
    </source>
</evidence>
<evidence type="ECO:0000313" key="4">
    <source>
        <dbReference type="Proteomes" id="UP001642409"/>
    </source>
</evidence>
<keyword evidence="1" id="KW-0812">Transmembrane</keyword>
<dbReference type="EMBL" id="CAXDID020000247">
    <property type="protein sequence ID" value="CAL6063726.1"/>
    <property type="molecule type" value="Genomic_DNA"/>
</dbReference>
<feature type="transmembrane region" description="Helical" evidence="1">
    <location>
        <begin position="145"/>
        <end position="166"/>
    </location>
</feature>
<keyword evidence="1" id="KW-1133">Transmembrane helix</keyword>
<keyword evidence="1" id="KW-0472">Membrane</keyword>
<sequence length="185" mass="20556">MILSLPNQKAFVGSKRASCSKCGMFILSSILLSLSAYSFFQFTASASFKPRSVQVKNYVLGVNLTQAATATFILKLSGLFSSVQNQIDISIPTQNAGFNLVYAIGVKPNADQIVVSYVTLLKMQQGSGMQFRFYAEAGQITYNKILTVFAIFSLFCVGGLFCWFVMREWLHEILKTESGVRVYFE</sequence>
<feature type="transmembrane region" description="Helical" evidence="1">
    <location>
        <begin position="21"/>
        <end position="40"/>
    </location>
</feature>
<reference evidence="2" key="1">
    <citation type="submission" date="2023-06" db="EMBL/GenBank/DDBJ databases">
        <authorList>
            <person name="Kurt Z."/>
        </authorList>
    </citation>
    <scope>NUCLEOTIDE SEQUENCE</scope>
</reference>
<dbReference type="AlphaFoldDB" id="A0AA86UD12"/>
<proteinExistence type="predicted"/>
<protein>
    <submittedName>
        <fullName evidence="3">Hypothetical_protein</fullName>
    </submittedName>
</protein>
<accession>A0AA86UD12</accession>
<keyword evidence="4" id="KW-1185">Reference proteome</keyword>
<dbReference type="Proteomes" id="UP001642409">
    <property type="component" value="Unassembled WGS sequence"/>
</dbReference>
<evidence type="ECO:0000313" key="2">
    <source>
        <dbReference type="EMBL" id="CAI9947246.1"/>
    </source>
</evidence>
<organism evidence="2">
    <name type="scientific">Hexamita inflata</name>
    <dbReference type="NCBI Taxonomy" id="28002"/>
    <lineage>
        <taxon>Eukaryota</taxon>
        <taxon>Metamonada</taxon>
        <taxon>Diplomonadida</taxon>
        <taxon>Hexamitidae</taxon>
        <taxon>Hexamitinae</taxon>
        <taxon>Hexamita</taxon>
    </lineage>
</organism>
<reference evidence="3 4" key="2">
    <citation type="submission" date="2024-07" db="EMBL/GenBank/DDBJ databases">
        <authorList>
            <person name="Akdeniz Z."/>
        </authorList>
    </citation>
    <scope>NUCLEOTIDE SEQUENCE [LARGE SCALE GENOMIC DNA]</scope>
</reference>
<evidence type="ECO:0000256" key="1">
    <source>
        <dbReference type="SAM" id="Phobius"/>
    </source>
</evidence>
<name>A0AA86UD12_9EUKA</name>
<gene>
    <name evidence="2" type="ORF">HINF_LOCUS34891</name>
    <name evidence="3" type="ORF">HINF_LOCUS51012</name>
</gene>
<dbReference type="EMBL" id="CATOUU010000774">
    <property type="protein sequence ID" value="CAI9947246.1"/>
    <property type="molecule type" value="Genomic_DNA"/>
</dbReference>